<protein>
    <recommendedName>
        <fullName evidence="6">Dienelactone hydrolase</fullName>
    </recommendedName>
</protein>
<sequence length="313" mass="34923">MYSVAFREGLEVDPAREHWREAATRPLIWAAWYPSDDGHDPSHQQDRFPVILLSHGTGGLAQSLSWLASGLASQGYICLAVSHHGNTCVEPYMAEGFICWWERARDLSVLLDRLGAKAPFSGRLDLTRVSAVGFSLGGYSVLSLLGARTRYDLFRDWLASRKIPDSGPREFPDLALSLPRLQETSEKFRQSMDRQNLSYKDGRITAAVALAPPPPVRAFEPDSLKSITVPVGILVGQNDREAPHLDCACWLKQQNPAMELQLLGKTVGHYVFLPEGTASDKAREPELFYDPEGINRKEIHKQATDFVLKIIAR</sequence>
<dbReference type="InterPro" id="IPR029058">
    <property type="entry name" value="AB_hydrolase_fold"/>
</dbReference>
<evidence type="ECO:0000256" key="2">
    <source>
        <dbReference type="ARBA" id="ARBA00022963"/>
    </source>
</evidence>
<dbReference type="PIRSF" id="PIRSF031982">
    <property type="entry name" value="UCP031982_abhydr"/>
    <property type="match status" value="1"/>
</dbReference>
<dbReference type="SUPFAM" id="SSF53474">
    <property type="entry name" value="alpha/beta-Hydrolases"/>
    <property type="match status" value="1"/>
</dbReference>
<evidence type="ECO:0000256" key="3">
    <source>
        <dbReference type="ARBA" id="ARBA00023098"/>
    </source>
</evidence>
<accession>A0ABT4LFE5</accession>
<dbReference type="RefSeq" id="WP_269422011.1">
    <property type="nucleotide sequence ID" value="NZ_JAPWGY010000001.1"/>
</dbReference>
<keyword evidence="2" id="KW-0442">Lipid degradation</keyword>
<evidence type="ECO:0000313" key="5">
    <source>
        <dbReference type="Proteomes" id="UP001069802"/>
    </source>
</evidence>
<keyword evidence="1" id="KW-0378">Hydrolase</keyword>
<keyword evidence="5" id="KW-1185">Reference proteome</keyword>
<evidence type="ECO:0000256" key="1">
    <source>
        <dbReference type="ARBA" id="ARBA00022801"/>
    </source>
</evidence>
<gene>
    <name evidence="4" type="ORF">O4H49_03430</name>
</gene>
<dbReference type="Gene3D" id="3.40.50.1820">
    <property type="entry name" value="alpha/beta hydrolase"/>
    <property type="match status" value="1"/>
</dbReference>
<dbReference type="Proteomes" id="UP001069802">
    <property type="component" value="Unassembled WGS sequence"/>
</dbReference>
<dbReference type="EMBL" id="JAPWGY010000001">
    <property type="protein sequence ID" value="MCZ4279814.1"/>
    <property type="molecule type" value="Genomic_DNA"/>
</dbReference>
<dbReference type="PANTHER" id="PTHR10272:SF0">
    <property type="entry name" value="PLATELET-ACTIVATING FACTOR ACETYLHYDROLASE"/>
    <property type="match status" value="1"/>
</dbReference>
<keyword evidence="3" id="KW-0443">Lipid metabolism</keyword>
<dbReference type="InterPro" id="IPR016986">
    <property type="entry name" value="UCP031982_abhydr"/>
</dbReference>
<comment type="caution">
    <text evidence="4">The sequence shown here is derived from an EMBL/GenBank/DDBJ whole genome shotgun (WGS) entry which is preliminary data.</text>
</comment>
<reference evidence="4" key="1">
    <citation type="submission" date="2022-12" db="EMBL/GenBank/DDBJ databases">
        <title>Bacterial isolates from different developmental stages of Nematostella vectensis.</title>
        <authorList>
            <person name="Fraune S."/>
        </authorList>
    </citation>
    <scope>NUCLEOTIDE SEQUENCE</scope>
    <source>
        <strain evidence="4">G21630-S1</strain>
    </source>
</reference>
<dbReference type="PANTHER" id="PTHR10272">
    <property type="entry name" value="PLATELET-ACTIVATING FACTOR ACETYLHYDROLASE"/>
    <property type="match status" value="1"/>
</dbReference>
<evidence type="ECO:0008006" key="6">
    <source>
        <dbReference type="Google" id="ProtNLM"/>
    </source>
</evidence>
<name>A0ABT4LFE5_9PROT</name>
<proteinExistence type="predicted"/>
<evidence type="ECO:0000313" key="4">
    <source>
        <dbReference type="EMBL" id="MCZ4279814.1"/>
    </source>
</evidence>
<organism evidence="4 5">
    <name type="scientific">Kiloniella laminariae</name>
    <dbReference type="NCBI Taxonomy" id="454162"/>
    <lineage>
        <taxon>Bacteria</taxon>
        <taxon>Pseudomonadati</taxon>
        <taxon>Pseudomonadota</taxon>
        <taxon>Alphaproteobacteria</taxon>
        <taxon>Rhodospirillales</taxon>
        <taxon>Kiloniellaceae</taxon>
        <taxon>Kiloniella</taxon>
    </lineage>
</organism>
<dbReference type="Pfam" id="PF03403">
    <property type="entry name" value="PAF-AH_p_II"/>
    <property type="match status" value="1"/>
</dbReference>